<dbReference type="STRING" id="538381.GCA_001696535_04118"/>
<keyword evidence="13" id="KW-1185">Reference proteome</keyword>
<dbReference type="GO" id="GO:0005524">
    <property type="term" value="F:ATP binding"/>
    <property type="evidence" value="ECO:0007669"/>
    <property type="project" value="UniProtKB-KW"/>
</dbReference>
<feature type="binding site" evidence="9">
    <location>
        <begin position="378"/>
        <end position="379"/>
    </location>
    <ligand>
        <name>ATP</name>
        <dbReference type="ChEBI" id="CHEBI:30616"/>
    </ligand>
</feature>
<dbReference type="OrthoDB" id="9801213at2"/>
<keyword evidence="8" id="KW-0061">Asparagine biosynthesis</keyword>
<dbReference type="InterPro" id="IPR001962">
    <property type="entry name" value="Asn_synthase"/>
</dbReference>
<keyword evidence="6 8" id="KW-0315">Glutamine amidotransferase</keyword>
<dbReference type="SUPFAM" id="SSF56235">
    <property type="entry name" value="N-terminal nucleophile aminohydrolases (Ntn hydrolases)"/>
    <property type="match status" value="1"/>
</dbReference>
<evidence type="ECO:0000256" key="2">
    <source>
        <dbReference type="ARBA" id="ARBA00005752"/>
    </source>
</evidence>
<dbReference type="CDD" id="cd00712">
    <property type="entry name" value="AsnB"/>
    <property type="match status" value="1"/>
</dbReference>
<dbReference type="NCBIfam" id="TIGR01536">
    <property type="entry name" value="asn_synth_AEB"/>
    <property type="match status" value="1"/>
</dbReference>
<evidence type="ECO:0000256" key="10">
    <source>
        <dbReference type="PIRSR" id="PIRSR001589-3"/>
    </source>
</evidence>
<dbReference type="GO" id="GO:0006529">
    <property type="term" value="P:asparagine biosynthetic process"/>
    <property type="evidence" value="ECO:0007669"/>
    <property type="project" value="UniProtKB-KW"/>
</dbReference>
<dbReference type="PANTHER" id="PTHR43284">
    <property type="entry name" value="ASPARAGINE SYNTHETASE (GLUTAMINE-HYDROLYZING)"/>
    <property type="match status" value="1"/>
</dbReference>
<keyword evidence="5 9" id="KW-0067">ATP-binding</keyword>
<evidence type="ECO:0000256" key="8">
    <source>
        <dbReference type="PIRSR" id="PIRSR001589-1"/>
    </source>
</evidence>
<dbReference type="GO" id="GO:0004066">
    <property type="term" value="F:asparagine synthase (glutamine-hydrolyzing) activity"/>
    <property type="evidence" value="ECO:0007669"/>
    <property type="project" value="UniProtKB-EC"/>
</dbReference>
<comment type="pathway">
    <text evidence="1">Amino-acid biosynthesis; L-asparagine biosynthesis; L-asparagine from L-aspartate (L-Gln route): step 1/1.</text>
</comment>
<dbReference type="InterPro" id="IPR006426">
    <property type="entry name" value="Asn_synth_AEB"/>
</dbReference>
<evidence type="ECO:0000256" key="1">
    <source>
        <dbReference type="ARBA" id="ARBA00005187"/>
    </source>
</evidence>
<evidence type="ECO:0000256" key="3">
    <source>
        <dbReference type="ARBA" id="ARBA00012737"/>
    </source>
</evidence>
<name>A0A285TW74_9HYPH</name>
<comment type="catalytic activity">
    <reaction evidence="7">
        <text>L-aspartate + L-glutamine + ATP + H2O = L-asparagine + L-glutamate + AMP + diphosphate + H(+)</text>
        <dbReference type="Rhea" id="RHEA:12228"/>
        <dbReference type="ChEBI" id="CHEBI:15377"/>
        <dbReference type="ChEBI" id="CHEBI:15378"/>
        <dbReference type="ChEBI" id="CHEBI:29985"/>
        <dbReference type="ChEBI" id="CHEBI:29991"/>
        <dbReference type="ChEBI" id="CHEBI:30616"/>
        <dbReference type="ChEBI" id="CHEBI:33019"/>
        <dbReference type="ChEBI" id="CHEBI:58048"/>
        <dbReference type="ChEBI" id="CHEBI:58359"/>
        <dbReference type="ChEBI" id="CHEBI:456215"/>
        <dbReference type="EC" id="6.3.5.4"/>
    </reaction>
</comment>
<proteinExistence type="inferred from homology"/>
<dbReference type="EMBL" id="OBML01000016">
    <property type="protein sequence ID" value="SOC26217.1"/>
    <property type="molecule type" value="Genomic_DNA"/>
</dbReference>
<dbReference type="InterPro" id="IPR017932">
    <property type="entry name" value="GATase_2_dom"/>
</dbReference>
<dbReference type="GO" id="GO:0005829">
    <property type="term" value="C:cytosol"/>
    <property type="evidence" value="ECO:0007669"/>
    <property type="project" value="TreeGrafter"/>
</dbReference>
<dbReference type="Pfam" id="PF00733">
    <property type="entry name" value="Asn_synthase"/>
    <property type="match status" value="1"/>
</dbReference>
<dbReference type="InterPro" id="IPR033738">
    <property type="entry name" value="AsnB_N"/>
</dbReference>
<dbReference type="InterPro" id="IPR029055">
    <property type="entry name" value="Ntn_hydrolases_N"/>
</dbReference>
<evidence type="ECO:0000256" key="9">
    <source>
        <dbReference type="PIRSR" id="PIRSR001589-2"/>
    </source>
</evidence>
<evidence type="ECO:0000256" key="7">
    <source>
        <dbReference type="ARBA" id="ARBA00048741"/>
    </source>
</evidence>
<keyword evidence="8" id="KW-0028">Amino-acid biosynthesis</keyword>
<evidence type="ECO:0000256" key="6">
    <source>
        <dbReference type="ARBA" id="ARBA00022962"/>
    </source>
</evidence>
<feature type="site" description="Important for beta-aspartyl-AMP intermediate formation" evidence="10">
    <location>
        <position position="380"/>
    </location>
</feature>
<evidence type="ECO:0000259" key="11">
    <source>
        <dbReference type="PROSITE" id="PS51278"/>
    </source>
</evidence>
<evidence type="ECO:0000256" key="4">
    <source>
        <dbReference type="ARBA" id="ARBA00022741"/>
    </source>
</evidence>
<sequence>MCGIAGIYAPLGSPALEPSALAAMGEAIRHRGPDAGDIWRDEGAGIGLVHRRLAIIDLSPAGVQPMHSPCGRYVISYNGEIYNYLELRRELEEAGLAPEWRGHSDTEVLLAGIRAWGMAETLKRTSGMFAIALWDRERRVLSLARDRFGEKPLHVGLFGGEIAFASEIKALRTHPAWTGEIDRQAIALCLRHGYIPAPRTAFTQAVKIAPGTIVEIDAGALTPESWRVTPWWDTLEEARIARRNRFSGSDQEAVDQLDELLRGSVARQMISDVPLGAFLSGGIDSSTIAAMMQSLSAVPVETFSLGFHDKATNEAEFARAVAGHLGTRHNEIFLSGEEARDLVDEMPDVYDEPFTDQSQLPTYMVARFARTRVTVSLSGDAADELFAGYGRYHSIDRQWQGTLSARIGRAARRAYVSAQLAGIVAPAERLGLSRIGRKSPAGLRLRLEEKLAGLTARSAVAAYERKFTLMDTAHRLVPGSARETHPLADTVAKETGWSVLEQASLLDLVHYLPDDILVKVDRAAMAHALETRVPFLDPAVVRFALALPDRVRLMGGQRKGVVKQVLDRYVPASLWDRPKRGFGIPCADWLKGPLRPLAEDMFSPAQISRLGLLDEELVRLFWDDFLAGDRRRANMVWAMFVVQLTLSRHTR</sequence>
<protein>
    <recommendedName>
        <fullName evidence="3">asparagine synthase (glutamine-hydrolyzing)</fullName>
        <ecNumber evidence="3">6.3.5.4</ecNumber>
    </recommendedName>
</protein>
<evidence type="ECO:0000313" key="12">
    <source>
        <dbReference type="EMBL" id="SOC26217.1"/>
    </source>
</evidence>
<gene>
    <name evidence="12" type="ORF">SAMN05421512_1162</name>
</gene>
<feature type="binding site" evidence="9">
    <location>
        <position position="105"/>
    </location>
    <ligand>
        <name>L-glutamine</name>
        <dbReference type="ChEBI" id="CHEBI:58359"/>
    </ligand>
</feature>
<dbReference type="Gene3D" id="3.40.50.620">
    <property type="entry name" value="HUPs"/>
    <property type="match status" value="1"/>
</dbReference>
<dbReference type="InterPro" id="IPR014729">
    <property type="entry name" value="Rossmann-like_a/b/a_fold"/>
</dbReference>
<dbReference type="Proteomes" id="UP000219331">
    <property type="component" value="Unassembled WGS sequence"/>
</dbReference>
<dbReference type="PANTHER" id="PTHR43284:SF1">
    <property type="entry name" value="ASPARAGINE SYNTHETASE"/>
    <property type="match status" value="1"/>
</dbReference>
<dbReference type="AlphaFoldDB" id="A0A285TW74"/>
<dbReference type="SUPFAM" id="SSF52402">
    <property type="entry name" value="Adenine nucleotide alpha hydrolases-like"/>
    <property type="match status" value="1"/>
</dbReference>
<dbReference type="InterPro" id="IPR051786">
    <property type="entry name" value="ASN_synthetase/amidase"/>
</dbReference>
<comment type="similarity">
    <text evidence="2">Belongs to the asparagine synthetase family.</text>
</comment>
<dbReference type="Pfam" id="PF13522">
    <property type="entry name" value="GATase_6"/>
    <property type="match status" value="1"/>
</dbReference>
<evidence type="ECO:0000313" key="13">
    <source>
        <dbReference type="Proteomes" id="UP000219331"/>
    </source>
</evidence>
<dbReference type="RefSeq" id="WP_097176555.1">
    <property type="nucleotide sequence ID" value="NZ_OBML01000016.1"/>
</dbReference>
<reference evidence="12 13" key="1">
    <citation type="submission" date="2017-08" db="EMBL/GenBank/DDBJ databases">
        <authorList>
            <person name="de Groot N.N."/>
        </authorList>
    </citation>
    <scope>NUCLEOTIDE SEQUENCE [LARGE SCALE GENOMIC DNA]</scope>
    <source>
        <strain evidence="12 13">USBA 352</strain>
    </source>
</reference>
<dbReference type="Gene3D" id="3.60.20.10">
    <property type="entry name" value="Glutamine Phosphoribosylpyrophosphate, subunit 1, domain 1"/>
    <property type="match status" value="1"/>
</dbReference>
<accession>A0A285TW74</accession>
<keyword evidence="4 9" id="KW-0547">Nucleotide-binding</keyword>
<feature type="active site" description="For GATase activity" evidence="8">
    <location>
        <position position="2"/>
    </location>
</feature>
<dbReference type="PIRSF" id="PIRSF001589">
    <property type="entry name" value="Asn_synthetase_glu-h"/>
    <property type="match status" value="1"/>
</dbReference>
<dbReference type="EC" id="6.3.5.4" evidence="3"/>
<dbReference type="PROSITE" id="PS51278">
    <property type="entry name" value="GATASE_TYPE_2"/>
    <property type="match status" value="1"/>
</dbReference>
<dbReference type="CDD" id="cd01991">
    <property type="entry name" value="Asn_synthase_B_C"/>
    <property type="match status" value="1"/>
</dbReference>
<evidence type="ECO:0000256" key="5">
    <source>
        <dbReference type="ARBA" id="ARBA00022840"/>
    </source>
</evidence>
<organism evidence="12 13">
    <name type="scientific">Stappia indica</name>
    <dbReference type="NCBI Taxonomy" id="538381"/>
    <lineage>
        <taxon>Bacteria</taxon>
        <taxon>Pseudomonadati</taxon>
        <taxon>Pseudomonadota</taxon>
        <taxon>Alphaproteobacteria</taxon>
        <taxon>Hyphomicrobiales</taxon>
        <taxon>Stappiaceae</taxon>
        <taxon>Stappia</taxon>
    </lineage>
</organism>
<feature type="domain" description="Glutamine amidotransferase type-2" evidence="11">
    <location>
        <begin position="2"/>
        <end position="219"/>
    </location>
</feature>